<dbReference type="EMBL" id="AMGV01000002">
    <property type="protein sequence ID" value="KEF60939.1"/>
    <property type="molecule type" value="Genomic_DNA"/>
</dbReference>
<dbReference type="VEuPathDB" id="FungiDB:A1O9_02503"/>
<evidence type="ECO:0000313" key="2">
    <source>
        <dbReference type="Proteomes" id="UP000027920"/>
    </source>
</evidence>
<dbReference type="RefSeq" id="XP_013263529.1">
    <property type="nucleotide sequence ID" value="XM_013408075.1"/>
</dbReference>
<protein>
    <submittedName>
        <fullName evidence="1">Uncharacterized protein</fullName>
    </submittedName>
</protein>
<gene>
    <name evidence="1" type="ORF">A1O9_02503</name>
</gene>
<reference evidence="1 2" key="1">
    <citation type="submission" date="2013-03" db="EMBL/GenBank/DDBJ databases">
        <title>The Genome Sequence of Exophiala aquamarina CBS 119918.</title>
        <authorList>
            <consortium name="The Broad Institute Genomics Platform"/>
            <person name="Cuomo C."/>
            <person name="de Hoog S."/>
            <person name="Gorbushina A."/>
            <person name="Walker B."/>
            <person name="Young S.K."/>
            <person name="Zeng Q."/>
            <person name="Gargeya S."/>
            <person name="Fitzgerald M."/>
            <person name="Haas B."/>
            <person name="Abouelleil A."/>
            <person name="Allen A.W."/>
            <person name="Alvarado L."/>
            <person name="Arachchi H.M."/>
            <person name="Berlin A.M."/>
            <person name="Chapman S.B."/>
            <person name="Gainer-Dewar J."/>
            <person name="Goldberg J."/>
            <person name="Griggs A."/>
            <person name="Gujja S."/>
            <person name="Hansen M."/>
            <person name="Howarth C."/>
            <person name="Imamovic A."/>
            <person name="Ireland A."/>
            <person name="Larimer J."/>
            <person name="McCowan C."/>
            <person name="Murphy C."/>
            <person name="Pearson M."/>
            <person name="Poon T.W."/>
            <person name="Priest M."/>
            <person name="Roberts A."/>
            <person name="Saif S."/>
            <person name="Shea T."/>
            <person name="Sisk P."/>
            <person name="Sykes S."/>
            <person name="Wortman J."/>
            <person name="Nusbaum C."/>
            <person name="Birren B."/>
        </authorList>
    </citation>
    <scope>NUCLEOTIDE SEQUENCE [LARGE SCALE GENOMIC DNA]</scope>
    <source>
        <strain evidence="1 2">CBS 119918</strain>
    </source>
</reference>
<sequence length="391" mass="43170">MVLTQAQQIALNQLSKACDINTAGVIHPYPTRIPQPMANPPPQTSFPAYNVGYDINNPPATIAQQIPPAPAGGASGAHPYQALSEQNLHPLLFQIEPYPETEASVPLLVDSQTNQPVFGRDSTRQLRFFSFLPRWIDVNVHGELVELWFRLEPRLQLSDIIDRLNVPATQKIPNSNAFNMRRMRFRALLFVPPFLPGRNRPLRGDVELIGFMAKEQILLNTAMMIDLRNERLLKPVIRLGQITGYVDANLPIDHFISGFPVPVMVPSSRQIVTLSLRRRLQHLASLKGLGNLATNYLQLADADLPSWWIGSGALPRLITEIDGVTHGAFVDNLLRQFPGTARTGVQRQVMAVGPAPAVVAARPGRPGTRSVARGGVLSGHVGRVGARQRRR</sequence>
<name>A0A072PLH3_9EURO</name>
<keyword evidence="2" id="KW-1185">Reference proteome</keyword>
<proteinExistence type="predicted"/>
<comment type="caution">
    <text evidence="1">The sequence shown here is derived from an EMBL/GenBank/DDBJ whole genome shotgun (WGS) entry which is preliminary data.</text>
</comment>
<accession>A0A072PLH3</accession>
<dbReference type="AlphaFoldDB" id="A0A072PLH3"/>
<organism evidence="1 2">
    <name type="scientific">Exophiala aquamarina CBS 119918</name>
    <dbReference type="NCBI Taxonomy" id="1182545"/>
    <lineage>
        <taxon>Eukaryota</taxon>
        <taxon>Fungi</taxon>
        <taxon>Dikarya</taxon>
        <taxon>Ascomycota</taxon>
        <taxon>Pezizomycotina</taxon>
        <taxon>Eurotiomycetes</taxon>
        <taxon>Chaetothyriomycetidae</taxon>
        <taxon>Chaetothyriales</taxon>
        <taxon>Herpotrichiellaceae</taxon>
        <taxon>Exophiala</taxon>
    </lineage>
</organism>
<dbReference type="Proteomes" id="UP000027920">
    <property type="component" value="Unassembled WGS sequence"/>
</dbReference>
<dbReference type="HOGENOM" id="CLU_039642_0_0_1"/>
<evidence type="ECO:0000313" key="1">
    <source>
        <dbReference type="EMBL" id="KEF60939.1"/>
    </source>
</evidence>
<dbReference type="OrthoDB" id="5409522at2759"/>
<dbReference type="GeneID" id="25277445"/>